<gene>
    <name evidence="4" type="ORF">Fcan01_22922</name>
</gene>
<dbReference type="Gene3D" id="1.25.40.20">
    <property type="entry name" value="Ankyrin repeat-containing domain"/>
    <property type="match status" value="1"/>
</dbReference>
<keyword evidence="2 3" id="KW-0040">ANK repeat</keyword>
<evidence type="ECO:0000256" key="2">
    <source>
        <dbReference type="ARBA" id="ARBA00023043"/>
    </source>
</evidence>
<dbReference type="InterPro" id="IPR036770">
    <property type="entry name" value="Ankyrin_rpt-contain_sf"/>
</dbReference>
<evidence type="ECO:0000256" key="3">
    <source>
        <dbReference type="PROSITE-ProRule" id="PRU00023"/>
    </source>
</evidence>
<dbReference type="SUPFAM" id="SSF48403">
    <property type="entry name" value="Ankyrin repeat"/>
    <property type="match status" value="1"/>
</dbReference>
<evidence type="ECO:0000256" key="1">
    <source>
        <dbReference type="ARBA" id="ARBA00022737"/>
    </source>
</evidence>
<feature type="repeat" description="ANK" evidence="3">
    <location>
        <begin position="460"/>
        <end position="496"/>
    </location>
</feature>
<evidence type="ECO:0000313" key="4">
    <source>
        <dbReference type="EMBL" id="OXA42314.1"/>
    </source>
</evidence>
<keyword evidence="1" id="KW-0677">Repeat</keyword>
<dbReference type="InterPro" id="IPR050745">
    <property type="entry name" value="Multifunctional_regulatory"/>
</dbReference>
<comment type="caution">
    <text evidence="4">The sequence shown here is derived from an EMBL/GenBank/DDBJ whole genome shotgun (WGS) entry which is preliminary data.</text>
</comment>
<dbReference type="AlphaFoldDB" id="A0A226DBV1"/>
<dbReference type="Pfam" id="PF13637">
    <property type="entry name" value="Ank_4"/>
    <property type="match status" value="1"/>
</dbReference>
<protein>
    <submittedName>
        <fullName evidence="4">Putative ankyrin repeat protein L93</fullName>
    </submittedName>
</protein>
<evidence type="ECO:0000313" key="5">
    <source>
        <dbReference type="Proteomes" id="UP000198287"/>
    </source>
</evidence>
<dbReference type="InterPro" id="IPR002110">
    <property type="entry name" value="Ankyrin_rpt"/>
</dbReference>
<dbReference type="SMART" id="SM00248">
    <property type="entry name" value="ANK"/>
    <property type="match status" value="5"/>
</dbReference>
<proteinExistence type="predicted"/>
<dbReference type="OrthoDB" id="496981at2759"/>
<dbReference type="STRING" id="158441.A0A226DBV1"/>
<organism evidence="4 5">
    <name type="scientific">Folsomia candida</name>
    <name type="common">Springtail</name>
    <dbReference type="NCBI Taxonomy" id="158441"/>
    <lineage>
        <taxon>Eukaryota</taxon>
        <taxon>Metazoa</taxon>
        <taxon>Ecdysozoa</taxon>
        <taxon>Arthropoda</taxon>
        <taxon>Hexapoda</taxon>
        <taxon>Collembola</taxon>
        <taxon>Entomobryomorpha</taxon>
        <taxon>Isotomoidea</taxon>
        <taxon>Isotomidae</taxon>
        <taxon>Proisotominae</taxon>
        <taxon>Folsomia</taxon>
    </lineage>
</organism>
<accession>A0A226DBV1</accession>
<keyword evidence="5" id="KW-1185">Reference proteome</keyword>
<dbReference type="PROSITE" id="PS50088">
    <property type="entry name" value="ANK_REPEAT"/>
    <property type="match status" value="1"/>
</dbReference>
<sequence>MDNIALLLTSVEKISIPTAMGEIVSFRVDVLEEIEAVELISKLLPESVENLESDISLLALESGRIPFVKEMKDRSKIIKYPLDPKKKDNLNLQYKKSLYICVKIALEKLQTSNNFTTVRQDVETISEESLVHLEPIFVLKSVVDLVSSFSLVNYRTHEYSAVMNEVVVHRLVKETLRAIQRDEEREYNILEELVSKDHPELKDVEGDILDVYFIPRQISIVWSYAANYECLIRKYFLEKGSLKVMIDNRFFNETKQIVKQLGDTNSARKILAIEVHENGFESALRKDFCGLRRYFIQQLKINRGDIPDSLWKAGITDTVKCCMLRMNLDILTELVEGLDLQGDFLSSADSDNLLVNAIYWGKLEAAKYFLDKNANPCEKGRDGYTALHACAFRWNGKRAEAANLLTARIVSKYPELVYAKDSVGRPPFMIAAERGNKCALNFILRNMLDSSSQINLPDNEGNTSLMLAIKNVTNTPMSDVIMVLMGHGADIHYRNPLNLWNAWHYACFAGLYHESIPSLHFFEILEILVANMVSLDEQNKDGDTFLHMLIKDNDTFPYIEKSDLSKFLDLIAANKMGSLFDCRNGDGLTILELVNIPVSNSSVRSSVVFGEMKKGPNIARRWAESDTAITRSDHAMIKQSNHEVVIEFIQKFSSK</sequence>
<dbReference type="EMBL" id="LNIX01000026">
    <property type="protein sequence ID" value="OXA42314.1"/>
    <property type="molecule type" value="Genomic_DNA"/>
</dbReference>
<dbReference type="Proteomes" id="UP000198287">
    <property type="component" value="Unassembled WGS sequence"/>
</dbReference>
<reference evidence="4 5" key="1">
    <citation type="submission" date="2015-12" db="EMBL/GenBank/DDBJ databases">
        <title>The genome of Folsomia candida.</title>
        <authorList>
            <person name="Faddeeva A."/>
            <person name="Derks M.F."/>
            <person name="Anvar Y."/>
            <person name="Smit S."/>
            <person name="Van Straalen N."/>
            <person name="Roelofs D."/>
        </authorList>
    </citation>
    <scope>NUCLEOTIDE SEQUENCE [LARGE SCALE GENOMIC DNA]</scope>
    <source>
        <strain evidence="4 5">VU population</strain>
        <tissue evidence="4">Whole body</tissue>
    </source>
</reference>
<dbReference type="PANTHER" id="PTHR24189">
    <property type="entry name" value="MYOTROPHIN"/>
    <property type="match status" value="1"/>
</dbReference>
<name>A0A226DBV1_FOLCA</name>